<dbReference type="AlphaFoldDB" id="A0ABD3I1I0"/>
<dbReference type="InterPro" id="IPR050425">
    <property type="entry name" value="NAD(P)_dehydrat-like"/>
</dbReference>
<comment type="caution">
    <text evidence="3">The sequence shown here is derived from an EMBL/GenBank/DDBJ whole genome shotgun (WGS) entry which is preliminary data.</text>
</comment>
<evidence type="ECO:0000313" key="4">
    <source>
        <dbReference type="Proteomes" id="UP001633002"/>
    </source>
</evidence>
<dbReference type="EMBL" id="JBJQOH010000002">
    <property type="protein sequence ID" value="KAL3697448.1"/>
    <property type="molecule type" value="Genomic_DNA"/>
</dbReference>
<keyword evidence="4" id="KW-1185">Reference proteome</keyword>
<evidence type="ECO:0000256" key="1">
    <source>
        <dbReference type="ARBA" id="ARBA00023002"/>
    </source>
</evidence>
<dbReference type="SUPFAM" id="SSF51735">
    <property type="entry name" value="NAD(P)-binding Rossmann-fold domains"/>
    <property type="match status" value="1"/>
</dbReference>
<gene>
    <name evidence="3" type="ORF">R1sor_011524</name>
</gene>
<dbReference type="Pfam" id="PF01370">
    <property type="entry name" value="Epimerase"/>
    <property type="match status" value="1"/>
</dbReference>
<dbReference type="FunFam" id="3.40.50.720:FF:000085">
    <property type="entry name" value="Dihydroflavonol reductase"/>
    <property type="match status" value="1"/>
</dbReference>
<accession>A0ABD3I1I0</accession>
<dbReference type="PANTHER" id="PTHR10366">
    <property type="entry name" value="NAD DEPENDENT EPIMERASE/DEHYDRATASE"/>
    <property type="match status" value="1"/>
</dbReference>
<dbReference type="Proteomes" id="UP001633002">
    <property type="component" value="Unassembled WGS sequence"/>
</dbReference>
<proteinExistence type="predicted"/>
<sequence>MADKTVVVTGANGFIASWIVKHLLERGYKVRGTVRNPNDVMKVGHLFHLPGAKERLTLFRAELLEQGVFDEVVLGADYVVHTATPFALGKLDDAYKELIDPSVEGTLNLLRSAAKAKTVKRFVYTSSVAAVYYSPRFLDRKEGDIVDESWWSDSDFCLKESLYYHAGKTLAERAAFEFARNANFDVVSILPSNTVGTMLQKAANGSCNEIARILKGMDRPQDRLARIRHALSLVDVEDVAMAHILALENPDAEGRYLTIGFSMSNDQLALVLAKQYPEYSSVIKPPMEGKDEETFMEPIFKFSTEKLRNLGLSFTPLPDTLQKAVKSLKQLDYGVTCWWAKRVRYYHVNSQGKLQLFLYSTPCLTILSSTETAFKSTGRKTPRNVL</sequence>
<dbReference type="InterPro" id="IPR036291">
    <property type="entry name" value="NAD(P)-bd_dom_sf"/>
</dbReference>
<evidence type="ECO:0000313" key="3">
    <source>
        <dbReference type="EMBL" id="KAL3697448.1"/>
    </source>
</evidence>
<protein>
    <recommendedName>
        <fullName evidence="2">NAD-dependent epimerase/dehydratase domain-containing protein</fullName>
    </recommendedName>
</protein>
<keyword evidence="1" id="KW-0560">Oxidoreductase</keyword>
<dbReference type="CDD" id="cd08958">
    <property type="entry name" value="FR_SDR_e"/>
    <property type="match status" value="1"/>
</dbReference>
<name>A0ABD3I1I0_9MARC</name>
<feature type="domain" description="NAD-dependent epimerase/dehydratase" evidence="2">
    <location>
        <begin position="6"/>
        <end position="255"/>
    </location>
</feature>
<dbReference type="Gene3D" id="3.40.50.720">
    <property type="entry name" value="NAD(P)-binding Rossmann-like Domain"/>
    <property type="match status" value="1"/>
</dbReference>
<evidence type="ECO:0000259" key="2">
    <source>
        <dbReference type="Pfam" id="PF01370"/>
    </source>
</evidence>
<dbReference type="InterPro" id="IPR001509">
    <property type="entry name" value="Epimerase_deHydtase"/>
</dbReference>
<reference evidence="3 4" key="1">
    <citation type="submission" date="2024-09" db="EMBL/GenBank/DDBJ databases">
        <title>Chromosome-scale assembly of Riccia sorocarpa.</title>
        <authorList>
            <person name="Paukszto L."/>
        </authorList>
    </citation>
    <scope>NUCLEOTIDE SEQUENCE [LARGE SCALE GENOMIC DNA]</scope>
    <source>
        <strain evidence="3">LP-2024</strain>
        <tissue evidence="3">Aerial parts of the thallus</tissue>
    </source>
</reference>
<dbReference type="GO" id="GO:0016491">
    <property type="term" value="F:oxidoreductase activity"/>
    <property type="evidence" value="ECO:0007669"/>
    <property type="project" value="UniProtKB-KW"/>
</dbReference>
<dbReference type="PANTHER" id="PTHR10366:SF852">
    <property type="entry name" value="CINNAMOYL-COA REDUCTASE CAD2"/>
    <property type="match status" value="1"/>
</dbReference>
<organism evidence="3 4">
    <name type="scientific">Riccia sorocarpa</name>
    <dbReference type="NCBI Taxonomy" id="122646"/>
    <lineage>
        <taxon>Eukaryota</taxon>
        <taxon>Viridiplantae</taxon>
        <taxon>Streptophyta</taxon>
        <taxon>Embryophyta</taxon>
        <taxon>Marchantiophyta</taxon>
        <taxon>Marchantiopsida</taxon>
        <taxon>Marchantiidae</taxon>
        <taxon>Marchantiales</taxon>
        <taxon>Ricciaceae</taxon>
        <taxon>Riccia</taxon>
    </lineage>
</organism>